<accession>B3C6D9</accession>
<comment type="caution">
    <text evidence="1">The sequence shown here is derived from an EMBL/GenBank/DDBJ whole genome shotgun (WGS) entry which is preliminary data.</text>
</comment>
<protein>
    <submittedName>
        <fullName evidence="1">Uncharacterized protein</fullName>
    </submittedName>
</protein>
<dbReference type="Proteomes" id="UP000004596">
    <property type="component" value="Unassembled WGS sequence"/>
</dbReference>
<organism evidence="1 2">
    <name type="scientific">Bacteroides intestinalis DSM 17393</name>
    <dbReference type="NCBI Taxonomy" id="471870"/>
    <lineage>
        <taxon>Bacteria</taxon>
        <taxon>Pseudomonadati</taxon>
        <taxon>Bacteroidota</taxon>
        <taxon>Bacteroidia</taxon>
        <taxon>Bacteroidales</taxon>
        <taxon>Bacteroidaceae</taxon>
        <taxon>Bacteroides</taxon>
    </lineage>
</organism>
<proteinExistence type="predicted"/>
<reference evidence="1 2" key="1">
    <citation type="submission" date="2008-04" db="EMBL/GenBank/DDBJ databases">
        <title>Draft genome sequence of Bacteroides intestinalis (DSM 17393).</title>
        <authorList>
            <person name="Sudarsanam P."/>
            <person name="Ley R."/>
            <person name="Guruge J."/>
            <person name="Turnbaugh P.J."/>
            <person name="Mahowald M."/>
            <person name="Liep D."/>
            <person name="Gordon J."/>
        </authorList>
    </citation>
    <scope>NUCLEOTIDE SEQUENCE [LARGE SCALE GENOMIC DNA]</scope>
    <source>
        <strain evidence="1 2">DSM 17393</strain>
    </source>
</reference>
<dbReference type="AlphaFoldDB" id="B3C6D9"/>
<evidence type="ECO:0000313" key="1">
    <source>
        <dbReference type="EMBL" id="EDV06913.1"/>
    </source>
</evidence>
<dbReference type="EMBL" id="ABJL02000006">
    <property type="protein sequence ID" value="EDV06913.1"/>
    <property type="molecule type" value="Genomic_DNA"/>
</dbReference>
<sequence length="178" mass="18523">MLLSASEFGVNQFAAFEVIEADAVLQFAGLGHKFFLFGDPQVADGGLGQVAGGNEVMLGLFAKCQPGGVEGRAAKMGGRYLLPFTRLRPLAAFAEFGFVGDTAFPAAVVAKELTIVQIDGKGFVTLVMAGFCAVGASGFDVAGSASVDVDAEGMEVSHCSVFDGVFLDRRTKEHIFAS</sequence>
<evidence type="ECO:0000313" key="2">
    <source>
        <dbReference type="Proteomes" id="UP000004596"/>
    </source>
</evidence>
<name>B3C6D9_9BACE</name>
<reference evidence="1 2" key="2">
    <citation type="submission" date="2008-04" db="EMBL/GenBank/DDBJ databases">
        <authorList>
            <person name="Fulton L."/>
            <person name="Clifton S."/>
            <person name="Fulton B."/>
            <person name="Xu J."/>
            <person name="Minx P."/>
            <person name="Pepin K.H."/>
            <person name="Johnson M."/>
            <person name="Thiruvilangam P."/>
            <person name="Bhonagiri V."/>
            <person name="Nash W.E."/>
            <person name="Mardis E.R."/>
            <person name="Wilson R.K."/>
        </authorList>
    </citation>
    <scope>NUCLEOTIDE SEQUENCE [LARGE SCALE GENOMIC DNA]</scope>
    <source>
        <strain evidence="1 2">DSM 17393</strain>
    </source>
</reference>
<gene>
    <name evidence="1" type="ORF">BACINT_00474</name>
</gene>